<evidence type="ECO:0008006" key="5">
    <source>
        <dbReference type="Google" id="ProtNLM"/>
    </source>
</evidence>
<dbReference type="HOGENOM" id="CLU_1226808_0_0_1"/>
<dbReference type="Proteomes" id="UP000011087">
    <property type="component" value="Unassembled WGS sequence"/>
</dbReference>
<reference evidence="2 4" key="1">
    <citation type="journal article" date="2012" name="Nature">
        <title>Algal genomes reveal evolutionary mosaicism and the fate of nucleomorphs.</title>
        <authorList>
            <consortium name="DOE Joint Genome Institute"/>
            <person name="Curtis B.A."/>
            <person name="Tanifuji G."/>
            <person name="Burki F."/>
            <person name="Gruber A."/>
            <person name="Irimia M."/>
            <person name="Maruyama S."/>
            <person name="Arias M.C."/>
            <person name="Ball S.G."/>
            <person name="Gile G.H."/>
            <person name="Hirakawa Y."/>
            <person name="Hopkins J.F."/>
            <person name="Kuo A."/>
            <person name="Rensing S.A."/>
            <person name="Schmutz J."/>
            <person name="Symeonidi A."/>
            <person name="Elias M."/>
            <person name="Eveleigh R.J."/>
            <person name="Herman E.K."/>
            <person name="Klute M.J."/>
            <person name="Nakayama T."/>
            <person name="Obornik M."/>
            <person name="Reyes-Prieto A."/>
            <person name="Armbrust E.V."/>
            <person name="Aves S.J."/>
            <person name="Beiko R.G."/>
            <person name="Coutinho P."/>
            <person name="Dacks J.B."/>
            <person name="Durnford D.G."/>
            <person name="Fast N.M."/>
            <person name="Green B.R."/>
            <person name="Grisdale C.J."/>
            <person name="Hempel F."/>
            <person name="Henrissat B."/>
            <person name="Hoppner M.P."/>
            <person name="Ishida K."/>
            <person name="Kim E."/>
            <person name="Koreny L."/>
            <person name="Kroth P.G."/>
            <person name="Liu Y."/>
            <person name="Malik S.B."/>
            <person name="Maier U.G."/>
            <person name="McRose D."/>
            <person name="Mock T."/>
            <person name="Neilson J.A."/>
            <person name="Onodera N.T."/>
            <person name="Poole A.M."/>
            <person name="Pritham E.J."/>
            <person name="Richards T.A."/>
            <person name="Rocap G."/>
            <person name="Roy S.W."/>
            <person name="Sarai C."/>
            <person name="Schaack S."/>
            <person name="Shirato S."/>
            <person name="Slamovits C.H."/>
            <person name="Spencer D.F."/>
            <person name="Suzuki S."/>
            <person name="Worden A.Z."/>
            <person name="Zauner S."/>
            <person name="Barry K."/>
            <person name="Bell C."/>
            <person name="Bharti A.K."/>
            <person name="Crow J.A."/>
            <person name="Grimwood J."/>
            <person name="Kramer R."/>
            <person name="Lindquist E."/>
            <person name="Lucas S."/>
            <person name="Salamov A."/>
            <person name="McFadden G.I."/>
            <person name="Lane C.E."/>
            <person name="Keeling P.J."/>
            <person name="Gray M.W."/>
            <person name="Grigoriev I.V."/>
            <person name="Archibald J.M."/>
        </authorList>
    </citation>
    <scope>NUCLEOTIDE SEQUENCE</scope>
    <source>
        <strain evidence="2 4">CCMP2712</strain>
    </source>
</reference>
<feature type="region of interest" description="Disordered" evidence="1">
    <location>
        <begin position="1"/>
        <end position="82"/>
    </location>
</feature>
<dbReference type="AlphaFoldDB" id="L1JDN3"/>
<evidence type="ECO:0000313" key="3">
    <source>
        <dbReference type="EnsemblProtists" id="EKX46648"/>
    </source>
</evidence>
<evidence type="ECO:0000256" key="1">
    <source>
        <dbReference type="SAM" id="MobiDB-lite"/>
    </source>
</evidence>
<sequence>MDVDCDRSSNGSVRISHGQAIKGRPHHSQADGAAQGGHNSVRKEYPSEEVKSPSAKGKGMQADARSSDMTSKGTGGPWLRKANKTSYNANEFSSLSDPKLWDSLCDEGEPVDNDSTVFRWRGKTLLHPFWSNGNLVVRAVPSGDLIYKGRPSNLNSPASDSSPTPSTLQSLKWGSYEVDMAEERNISELCSLFPGRLGATRARELLNVCNGDVNAAMAILLDEDCE</sequence>
<evidence type="ECO:0000313" key="4">
    <source>
        <dbReference type="Proteomes" id="UP000011087"/>
    </source>
</evidence>
<dbReference type="PaxDb" id="55529-EKX46648"/>
<protein>
    <recommendedName>
        <fullName evidence="5">CUE domain-containing protein</fullName>
    </recommendedName>
</protein>
<reference evidence="4" key="2">
    <citation type="submission" date="2012-11" db="EMBL/GenBank/DDBJ databases">
        <authorList>
            <person name="Kuo A."/>
            <person name="Curtis B.A."/>
            <person name="Tanifuji G."/>
            <person name="Burki F."/>
            <person name="Gruber A."/>
            <person name="Irimia M."/>
            <person name="Maruyama S."/>
            <person name="Arias M.C."/>
            <person name="Ball S.G."/>
            <person name="Gile G.H."/>
            <person name="Hirakawa Y."/>
            <person name="Hopkins J.F."/>
            <person name="Rensing S.A."/>
            <person name="Schmutz J."/>
            <person name="Symeonidi A."/>
            <person name="Elias M."/>
            <person name="Eveleigh R.J."/>
            <person name="Herman E.K."/>
            <person name="Klute M.J."/>
            <person name="Nakayama T."/>
            <person name="Obornik M."/>
            <person name="Reyes-Prieto A."/>
            <person name="Armbrust E.V."/>
            <person name="Aves S.J."/>
            <person name="Beiko R.G."/>
            <person name="Coutinho P."/>
            <person name="Dacks J.B."/>
            <person name="Durnford D.G."/>
            <person name="Fast N.M."/>
            <person name="Green B.R."/>
            <person name="Grisdale C."/>
            <person name="Hempe F."/>
            <person name="Henrissat B."/>
            <person name="Hoppner M.P."/>
            <person name="Ishida K.-I."/>
            <person name="Kim E."/>
            <person name="Koreny L."/>
            <person name="Kroth P.G."/>
            <person name="Liu Y."/>
            <person name="Malik S.-B."/>
            <person name="Maier U.G."/>
            <person name="McRose D."/>
            <person name="Mock T."/>
            <person name="Neilson J.A."/>
            <person name="Onodera N.T."/>
            <person name="Poole A.M."/>
            <person name="Pritham E.J."/>
            <person name="Richards T.A."/>
            <person name="Rocap G."/>
            <person name="Roy S.W."/>
            <person name="Sarai C."/>
            <person name="Schaack S."/>
            <person name="Shirato S."/>
            <person name="Slamovits C.H."/>
            <person name="Spencer D.F."/>
            <person name="Suzuki S."/>
            <person name="Worden A.Z."/>
            <person name="Zauner S."/>
            <person name="Barry K."/>
            <person name="Bell C."/>
            <person name="Bharti A.K."/>
            <person name="Crow J.A."/>
            <person name="Grimwood J."/>
            <person name="Kramer R."/>
            <person name="Lindquist E."/>
            <person name="Lucas S."/>
            <person name="Salamov A."/>
            <person name="McFadden G.I."/>
            <person name="Lane C.E."/>
            <person name="Keeling P.J."/>
            <person name="Gray M.W."/>
            <person name="Grigoriev I.V."/>
            <person name="Archibald J.M."/>
        </authorList>
    </citation>
    <scope>NUCLEOTIDE SEQUENCE</scope>
    <source>
        <strain evidence="4">CCMP2712</strain>
    </source>
</reference>
<keyword evidence="4" id="KW-1185">Reference proteome</keyword>
<dbReference type="GeneID" id="17303339"/>
<dbReference type="CDD" id="cd14279">
    <property type="entry name" value="CUE"/>
    <property type="match status" value="1"/>
</dbReference>
<dbReference type="RefSeq" id="XP_005833628.1">
    <property type="nucleotide sequence ID" value="XM_005833571.1"/>
</dbReference>
<organism evidence="2">
    <name type="scientific">Guillardia theta (strain CCMP2712)</name>
    <name type="common">Cryptophyte</name>
    <dbReference type="NCBI Taxonomy" id="905079"/>
    <lineage>
        <taxon>Eukaryota</taxon>
        <taxon>Cryptophyceae</taxon>
        <taxon>Pyrenomonadales</taxon>
        <taxon>Geminigeraceae</taxon>
        <taxon>Guillardia</taxon>
    </lineage>
</organism>
<feature type="compositionally biased region" description="Basic and acidic residues" evidence="1">
    <location>
        <begin position="41"/>
        <end position="51"/>
    </location>
</feature>
<accession>L1JDN3</accession>
<gene>
    <name evidence="2" type="ORF">GUITHDRAFT_152281</name>
</gene>
<name>L1JDN3_GUITC</name>
<evidence type="ECO:0000313" key="2">
    <source>
        <dbReference type="EMBL" id="EKX46648.1"/>
    </source>
</evidence>
<reference evidence="3" key="3">
    <citation type="submission" date="2015-06" db="UniProtKB">
        <authorList>
            <consortium name="EnsemblProtists"/>
        </authorList>
    </citation>
    <scope>IDENTIFICATION</scope>
</reference>
<dbReference type="KEGG" id="gtt:GUITHDRAFT_152281"/>
<dbReference type="EMBL" id="JH992993">
    <property type="protein sequence ID" value="EKX46648.1"/>
    <property type="molecule type" value="Genomic_DNA"/>
</dbReference>
<dbReference type="EnsemblProtists" id="EKX46648">
    <property type="protein sequence ID" value="EKX46648"/>
    <property type="gene ID" value="GUITHDRAFT_152281"/>
</dbReference>
<proteinExistence type="predicted"/>